<dbReference type="PANTHER" id="PTHR46434:SF3">
    <property type="entry name" value="GTP-BINDING PROTEIN BRASSINAZOLE INSENSITIVE PALE GREEN 2, CHLOROPLASTIC"/>
    <property type="match status" value="1"/>
</dbReference>
<dbReference type="GO" id="GO:1901259">
    <property type="term" value="P:chloroplast rRNA processing"/>
    <property type="evidence" value="ECO:0007669"/>
    <property type="project" value="TreeGrafter"/>
</dbReference>
<accession>A0AAD3SZS8</accession>
<gene>
    <name evidence="1" type="ORF">Nepgr_022025</name>
</gene>
<organism evidence="1 2">
    <name type="scientific">Nepenthes gracilis</name>
    <name type="common">Slender pitcher plant</name>
    <dbReference type="NCBI Taxonomy" id="150966"/>
    <lineage>
        <taxon>Eukaryota</taxon>
        <taxon>Viridiplantae</taxon>
        <taxon>Streptophyta</taxon>
        <taxon>Embryophyta</taxon>
        <taxon>Tracheophyta</taxon>
        <taxon>Spermatophyta</taxon>
        <taxon>Magnoliopsida</taxon>
        <taxon>eudicotyledons</taxon>
        <taxon>Gunneridae</taxon>
        <taxon>Pentapetalae</taxon>
        <taxon>Caryophyllales</taxon>
        <taxon>Nepenthaceae</taxon>
        <taxon>Nepenthes</taxon>
    </lineage>
</organism>
<protein>
    <submittedName>
        <fullName evidence="1">Uncharacterized protein</fullName>
    </submittedName>
</protein>
<evidence type="ECO:0000313" key="2">
    <source>
        <dbReference type="Proteomes" id="UP001279734"/>
    </source>
</evidence>
<dbReference type="GO" id="GO:0005739">
    <property type="term" value="C:mitochondrion"/>
    <property type="evidence" value="ECO:0007669"/>
    <property type="project" value="TreeGrafter"/>
</dbReference>
<dbReference type="InterPro" id="IPR050896">
    <property type="entry name" value="Mito_lipid_metab_GTPase"/>
</dbReference>
<evidence type="ECO:0000313" key="1">
    <source>
        <dbReference type="EMBL" id="GMH20184.1"/>
    </source>
</evidence>
<proteinExistence type="predicted"/>
<reference evidence="1" key="1">
    <citation type="submission" date="2023-05" db="EMBL/GenBank/DDBJ databases">
        <title>Nepenthes gracilis genome sequencing.</title>
        <authorList>
            <person name="Fukushima K."/>
        </authorList>
    </citation>
    <scope>NUCLEOTIDE SEQUENCE</scope>
    <source>
        <strain evidence="1">SING2019-196</strain>
    </source>
</reference>
<keyword evidence="2" id="KW-1185">Reference proteome</keyword>
<comment type="caution">
    <text evidence="1">The sequence shown here is derived from an EMBL/GenBank/DDBJ whole genome shotgun (WGS) entry which is preliminary data.</text>
</comment>
<dbReference type="EMBL" id="BSYO01000021">
    <property type="protein sequence ID" value="GMH20184.1"/>
    <property type="molecule type" value="Genomic_DNA"/>
</dbReference>
<name>A0AAD3SZS8_NEPGR</name>
<dbReference type="GO" id="GO:0009742">
    <property type="term" value="P:brassinosteroid mediated signaling pathway"/>
    <property type="evidence" value="ECO:0007669"/>
    <property type="project" value="TreeGrafter"/>
</dbReference>
<dbReference type="Proteomes" id="UP001279734">
    <property type="component" value="Unassembled WGS sequence"/>
</dbReference>
<dbReference type="PANTHER" id="PTHR46434">
    <property type="entry name" value="GENETIC INTERACTOR OF PROHIBITINS 3, MITOCHONDRIAL"/>
    <property type="match status" value="1"/>
</dbReference>
<sequence>MAALLSTSTLPTITASTRLALNFSRCGTAGKSSTTTLGLFAERSLAGLNENTAKENPFLCLSVKVQAKIGTEDEIHAKIQRRSGGNLVLSEGRDGDDSYGSICPGCGVYMQSEDPNLPGYYKKRKAVLSDDFEEDDYVEGTLVDDFDGDPIEGDFEVSDEAEGHLKVEDNIDSFDWDSEEWEGELNDEEKDLKELDGFAPAGVGYGNITWDTLKGGREEKGVQSREEEVG</sequence>
<dbReference type="GO" id="GO:0009570">
    <property type="term" value="C:chloroplast stroma"/>
    <property type="evidence" value="ECO:0007669"/>
    <property type="project" value="TreeGrafter"/>
</dbReference>
<dbReference type="AlphaFoldDB" id="A0AAD3SZS8"/>